<dbReference type="SUPFAM" id="SSF54695">
    <property type="entry name" value="POZ domain"/>
    <property type="match status" value="1"/>
</dbReference>
<dbReference type="EMBL" id="CAMKVN010006348">
    <property type="protein sequence ID" value="CAI2190175.1"/>
    <property type="molecule type" value="Genomic_DNA"/>
</dbReference>
<dbReference type="Proteomes" id="UP001153678">
    <property type="component" value="Unassembled WGS sequence"/>
</dbReference>
<dbReference type="PROSITE" id="PS50097">
    <property type="entry name" value="BTB"/>
    <property type="match status" value="1"/>
</dbReference>
<evidence type="ECO:0000259" key="2">
    <source>
        <dbReference type="PROSITE" id="PS50097"/>
    </source>
</evidence>
<gene>
    <name evidence="3" type="ORF">FWILDA_LOCUS14444</name>
</gene>
<feature type="domain" description="BTB" evidence="2">
    <location>
        <begin position="345"/>
        <end position="430"/>
    </location>
</feature>
<dbReference type="Gene3D" id="2.60.120.1020">
    <property type="entry name" value="Peptide N glycanase, PAW domain"/>
    <property type="match status" value="1"/>
</dbReference>
<dbReference type="PANTHER" id="PTHR45632">
    <property type="entry name" value="LD33804P"/>
    <property type="match status" value="1"/>
</dbReference>
<dbReference type="InterPro" id="IPR011333">
    <property type="entry name" value="SKP1/BTB/POZ_sf"/>
</dbReference>
<dbReference type="Pfam" id="PF00651">
    <property type="entry name" value="BTB"/>
    <property type="match status" value="1"/>
</dbReference>
<evidence type="ECO:0000256" key="1">
    <source>
        <dbReference type="SAM" id="MobiDB-lite"/>
    </source>
</evidence>
<dbReference type="Gene3D" id="3.30.710.10">
    <property type="entry name" value="Potassium Channel Kv1.1, Chain A"/>
    <property type="match status" value="1"/>
</dbReference>
<feature type="compositionally biased region" description="Low complexity" evidence="1">
    <location>
        <begin position="10"/>
        <end position="27"/>
    </location>
</feature>
<dbReference type="InterPro" id="IPR006588">
    <property type="entry name" value="Peptide_N_glycanase_PAW_dom"/>
</dbReference>
<dbReference type="AlphaFoldDB" id="A0A9W4T2L3"/>
<comment type="caution">
    <text evidence="3">The sequence shown here is derived from an EMBL/GenBank/DDBJ whole genome shotgun (WGS) entry which is preliminary data.</text>
</comment>
<reference evidence="3" key="1">
    <citation type="submission" date="2022-08" db="EMBL/GenBank/DDBJ databases">
        <authorList>
            <person name="Kallberg Y."/>
            <person name="Tangrot J."/>
            <person name="Rosling A."/>
        </authorList>
    </citation>
    <scope>NUCLEOTIDE SEQUENCE</scope>
    <source>
        <strain evidence="3">Wild A</strain>
    </source>
</reference>
<evidence type="ECO:0000313" key="4">
    <source>
        <dbReference type="Proteomes" id="UP001153678"/>
    </source>
</evidence>
<name>A0A9W4T2L3_9GLOM</name>
<dbReference type="GO" id="GO:0006516">
    <property type="term" value="P:glycoprotein catabolic process"/>
    <property type="evidence" value="ECO:0007669"/>
    <property type="project" value="InterPro"/>
</dbReference>
<dbReference type="InterPro" id="IPR000210">
    <property type="entry name" value="BTB/POZ_dom"/>
</dbReference>
<dbReference type="PANTHER" id="PTHR45632:SF27">
    <property type="entry name" value="KELCH-LIKE PROTEIN 9"/>
    <property type="match status" value="1"/>
</dbReference>
<dbReference type="CDD" id="cd18186">
    <property type="entry name" value="BTB_POZ_ZBTB_KLHL-like"/>
    <property type="match status" value="1"/>
</dbReference>
<accession>A0A9W4T2L3</accession>
<keyword evidence="4" id="KW-1185">Reference proteome</keyword>
<sequence>MFPNHGFPMSINSSNNNSNDNSENIESLGESVSHDAPSTSNQFLFNNIRFGIPVCILRAPEVSNPTSVKIDENLSEQQQPLQFDQTIGGKFCDKFALHVISVEDDVKNNLYTNRVSYNTQENAYYENGILLNKYINGWESGTYQWDNIKLKREYDWRKTYLARDPSESKMNDDGEISWKFDYRMGGFIINSLNIRLSFGTFDNFARVNWFIIPLPTIKNPCPTWQQIPFDPYTEPRHYVNEIKNLTRFVKDEYGFILRAHLSGGDKTYVIWQKTQLFRQNYINSCAGISLDVDDDETFGLDVRVELKPDIIVDPLPELEPTIEASVGKEITNENISYVLNDESTSDFVIHLEIPISDEQKSASSNVSNVEVKEFHVNSKLLSARSDYFKALLESNMIESQNKSLKLSYISQESLEMVLNYLYTGTIPDTQTFDEWTELLHSASRFLIPALIQRCEKALKGYVNHDNLSEIKDIAINCGAVQLLQYCKMFEPRND</sequence>
<protein>
    <submittedName>
        <fullName evidence="3">16799_t:CDS:1</fullName>
    </submittedName>
</protein>
<dbReference type="GO" id="GO:0005737">
    <property type="term" value="C:cytoplasm"/>
    <property type="evidence" value="ECO:0007669"/>
    <property type="project" value="InterPro"/>
</dbReference>
<evidence type="ECO:0000313" key="3">
    <source>
        <dbReference type="EMBL" id="CAI2190175.1"/>
    </source>
</evidence>
<organism evidence="3 4">
    <name type="scientific">Funneliformis geosporum</name>
    <dbReference type="NCBI Taxonomy" id="1117311"/>
    <lineage>
        <taxon>Eukaryota</taxon>
        <taxon>Fungi</taxon>
        <taxon>Fungi incertae sedis</taxon>
        <taxon>Mucoromycota</taxon>
        <taxon>Glomeromycotina</taxon>
        <taxon>Glomeromycetes</taxon>
        <taxon>Glomerales</taxon>
        <taxon>Glomeraceae</taxon>
        <taxon>Funneliformis</taxon>
    </lineage>
</organism>
<dbReference type="SMART" id="SM00225">
    <property type="entry name" value="BTB"/>
    <property type="match status" value="1"/>
</dbReference>
<dbReference type="SUPFAM" id="SSF49785">
    <property type="entry name" value="Galactose-binding domain-like"/>
    <property type="match status" value="1"/>
</dbReference>
<dbReference type="OrthoDB" id="194443at2759"/>
<dbReference type="InterPro" id="IPR038680">
    <property type="entry name" value="PAW_sf"/>
</dbReference>
<dbReference type="InterPro" id="IPR008979">
    <property type="entry name" value="Galactose-bd-like_sf"/>
</dbReference>
<proteinExistence type="predicted"/>
<dbReference type="Pfam" id="PF04721">
    <property type="entry name" value="PAW"/>
    <property type="match status" value="1"/>
</dbReference>
<feature type="region of interest" description="Disordered" evidence="1">
    <location>
        <begin position="1"/>
        <end position="34"/>
    </location>
</feature>